<dbReference type="InterPro" id="IPR012373">
    <property type="entry name" value="Ferrdict_sens_TM"/>
</dbReference>
<dbReference type="Pfam" id="PF04773">
    <property type="entry name" value="FecR"/>
    <property type="match status" value="1"/>
</dbReference>
<dbReference type="Gene3D" id="2.60.120.1440">
    <property type="match status" value="1"/>
</dbReference>
<dbReference type="Proteomes" id="UP000006512">
    <property type="component" value="Unassembled WGS sequence"/>
</dbReference>
<dbReference type="Gene3D" id="3.55.50.30">
    <property type="match status" value="1"/>
</dbReference>
<dbReference type="RefSeq" id="WP_006273872.1">
    <property type="nucleotide sequence ID" value="NZ_GL883078.1"/>
</dbReference>
<dbReference type="Pfam" id="PF16220">
    <property type="entry name" value="DUF4880"/>
    <property type="match status" value="1"/>
</dbReference>
<evidence type="ECO:0000259" key="2">
    <source>
        <dbReference type="Pfam" id="PF04773"/>
    </source>
</evidence>
<evidence type="ECO:0000313" key="5">
    <source>
        <dbReference type="Proteomes" id="UP000006512"/>
    </source>
</evidence>
<reference evidence="5" key="1">
    <citation type="submission" date="2011-03" db="EMBL/GenBank/DDBJ databases">
        <title>Draft genome sequence of Brevundimonas diminuta.</title>
        <authorList>
            <person name="Brown P.J.B."/>
            <person name="Buechlein A."/>
            <person name="Hemmerich C."/>
            <person name="Brun Y.V."/>
        </authorList>
    </citation>
    <scope>NUCLEOTIDE SEQUENCE [LARGE SCALE GENOMIC DNA]</scope>
    <source>
        <strain evidence="5">C19</strain>
    </source>
</reference>
<proteinExistence type="predicted"/>
<dbReference type="InterPro" id="IPR006860">
    <property type="entry name" value="FecR"/>
</dbReference>
<dbReference type="AlphaFoldDB" id="F4QN77"/>
<dbReference type="InterPro" id="IPR032623">
    <property type="entry name" value="FecR_N"/>
</dbReference>
<dbReference type="PIRSF" id="PIRSF018266">
    <property type="entry name" value="FecR"/>
    <property type="match status" value="1"/>
</dbReference>
<keyword evidence="5" id="KW-1185">Reference proteome</keyword>
<dbReference type="OrthoDB" id="7462608at2"/>
<dbReference type="EMBL" id="GL883078">
    <property type="protein sequence ID" value="EGF91668.1"/>
    <property type="molecule type" value="Genomic_DNA"/>
</dbReference>
<evidence type="ECO:0000313" key="4">
    <source>
        <dbReference type="EMBL" id="EGF91668.1"/>
    </source>
</evidence>
<gene>
    <name evidence="4" type="ORF">ABI_30850</name>
</gene>
<keyword evidence="1" id="KW-1133">Transmembrane helix</keyword>
<dbReference type="GO" id="GO:0016989">
    <property type="term" value="F:sigma factor antagonist activity"/>
    <property type="evidence" value="ECO:0007669"/>
    <property type="project" value="TreeGrafter"/>
</dbReference>
<dbReference type="PANTHER" id="PTHR30273:SF2">
    <property type="entry name" value="PROTEIN FECR"/>
    <property type="match status" value="1"/>
</dbReference>
<keyword evidence="1" id="KW-0812">Transmembrane</keyword>
<dbReference type="PANTHER" id="PTHR30273">
    <property type="entry name" value="PERIPLASMIC SIGNAL SENSOR AND SIGMA FACTOR ACTIVATOR FECR-RELATED"/>
    <property type="match status" value="1"/>
</dbReference>
<dbReference type="STRING" id="715226.ABI_30850"/>
<accession>F4QN77</accession>
<keyword evidence="1" id="KW-0472">Membrane</keyword>
<evidence type="ECO:0000256" key="1">
    <source>
        <dbReference type="SAM" id="Phobius"/>
    </source>
</evidence>
<name>F4QN77_9CAUL</name>
<protein>
    <submittedName>
        <fullName evidence="4">FecR family protein</fullName>
    </submittedName>
</protein>
<organism evidence="4 5">
    <name type="scientific">Asticcacaulis biprosthecium C19</name>
    <dbReference type="NCBI Taxonomy" id="715226"/>
    <lineage>
        <taxon>Bacteria</taxon>
        <taxon>Pseudomonadati</taxon>
        <taxon>Pseudomonadota</taxon>
        <taxon>Alphaproteobacteria</taxon>
        <taxon>Caulobacterales</taxon>
        <taxon>Caulobacteraceae</taxon>
        <taxon>Asticcacaulis</taxon>
    </lineage>
</organism>
<dbReference type="HOGENOM" id="CLU_050192_0_1_5"/>
<evidence type="ECO:0000259" key="3">
    <source>
        <dbReference type="Pfam" id="PF16220"/>
    </source>
</evidence>
<sequence>MVRLRTAEREQADAEASAWLARLQHDDRSTDTEAAFQNWLNTHPDHQAAFERATEVWELLPGAASVRQAIAANDDFPIRAKPARKAGGRRAFAAVAAASVAAMVAAGALWMSQPTVYETLPGEQQVTTLRDGSRVSLNTDSRVTVAYGPGQRQVALDRGEALFDVKPDPKRPFVVTVGDGQVKALGTSFLVRRNPDHTAVTLIHGKVEVSRRDGDGLQRLAILLPGERLTFGGPSRPVLDKPVVDTVTAWRHGEVIFSDISLREAAGELNRYGPVRIIIADPEVGALRVSGVFETNDAAEFAVAVAQMNRLKARRSGETIVLSR</sequence>
<feature type="domain" description="FecR N-terminal" evidence="3">
    <location>
        <begin position="15"/>
        <end position="54"/>
    </location>
</feature>
<dbReference type="eggNOG" id="COG3712">
    <property type="taxonomic scope" value="Bacteria"/>
</dbReference>
<feature type="domain" description="FecR protein" evidence="2">
    <location>
        <begin position="116"/>
        <end position="208"/>
    </location>
</feature>
<feature type="transmembrane region" description="Helical" evidence="1">
    <location>
        <begin position="91"/>
        <end position="111"/>
    </location>
</feature>